<reference evidence="1 2" key="1">
    <citation type="submission" date="2019-03" db="EMBL/GenBank/DDBJ databases">
        <title>Genomic Encyclopedia of Type Strains, Phase IV (KMG-IV): sequencing the most valuable type-strain genomes for metagenomic binning, comparative biology and taxonomic classification.</title>
        <authorList>
            <person name="Goeker M."/>
        </authorList>
    </citation>
    <scope>NUCLEOTIDE SEQUENCE [LARGE SCALE GENOMIC DNA]</scope>
    <source>
        <strain evidence="1 2">DSM 14836</strain>
    </source>
</reference>
<gene>
    <name evidence="1" type="ORF">EV195_101101</name>
</gene>
<evidence type="ECO:0000313" key="2">
    <source>
        <dbReference type="Proteomes" id="UP000294564"/>
    </source>
</evidence>
<accession>A0A4R2P0B7</accession>
<proteinExistence type="predicted"/>
<protein>
    <submittedName>
        <fullName evidence="1">Uncharacterized protein</fullName>
    </submittedName>
</protein>
<name>A0A4R2P0B7_9FLAO</name>
<comment type="caution">
    <text evidence="1">The sequence shown here is derived from an EMBL/GenBank/DDBJ whole genome shotgun (WGS) entry which is preliminary data.</text>
</comment>
<dbReference type="AlphaFoldDB" id="A0A4R2P0B7"/>
<dbReference type="EMBL" id="SLXM01000001">
    <property type="protein sequence ID" value="TCP27942.1"/>
    <property type="molecule type" value="Genomic_DNA"/>
</dbReference>
<organism evidence="1 2">
    <name type="scientific">Tenacibaculum skagerrakense</name>
    <dbReference type="NCBI Taxonomy" id="186571"/>
    <lineage>
        <taxon>Bacteria</taxon>
        <taxon>Pseudomonadati</taxon>
        <taxon>Bacteroidota</taxon>
        <taxon>Flavobacteriia</taxon>
        <taxon>Flavobacteriales</taxon>
        <taxon>Flavobacteriaceae</taxon>
        <taxon>Tenacibaculum</taxon>
    </lineage>
</organism>
<evidence type="ECO:0000313" key="1">
    <source>
        <dbReference type="EMBL" id="TCP27942.1"/>
    </source>
</evidence>
<sequence>MGKLLIEKVRRIMKGIVLTLSEWGKAASYAIQH</sequence>
<dbReference type="Proteomes" id="UP000294564">
    <property type="component" value="Unassembled WGS sequence"/>
</dbReference>
<keyword evidence="2" id="KW-1185">Reference proteome</keyword>